<dbReference type="Proteomes" id="UP000006431">
    <property type="component" value="Unassembled WGS sequence"/>
</dbReference>
<evidence type="ECO:0000256" key="2">
    <source>
        <dbReference type="SAM" id="Phobius"/>
    </source>
</evidence>
<dbReference type="EMBL" id="AFRZ01000001">
    <property type="protein sequence ID" value="EHP29945.1"/>
    <property type="molecule type" value="Genomic_DNA"/>
</dbReference>
<keyword evidence="1" id="KW-0732">Signal</keyword>
<protein>
    <recommendedName>
        <fullName evidence="3">Cytochrome c-552/4 domain-containing protein</fullName>
    </recommendedName>
</protein>
<keyword evidence="2" id="KW-0472">Membrane</keyword>
<evidence type="ECO:0000259" key="3">
    <source>
        <dbReference type="Pfam" id="PF13435"/>
    </source>
</evidence>
<feature type="domain" description="Cytochrome c-552/4" evidence="3">
    <location>
        <begin position="177"/>
        <end position="235"/>
    </location>
</feature>
<dbReference type="Pfam" id="PF13435">
    <property type="entry name" value="Cytochrome_C554"/>
    <property type="match status" value="1"/>
</dbReference>
<organism evidence="4 5">
    <name type="scientific">Sulfurimonas gotlandica (strain DSM 19862 / JCM 16533 / GD1)</name>
    <dbReference type="NCBI Taxonomy" id="929558"/>
    <lineage>
        <taxon>Bacteria</taxon>
        <taxon>Pseudomonadati</taxon>
        <taxon>Campylobacterota</taxon>
        <taxon>Epsilonproteobacteria</taxon>
        <taxon>Campylobacterales</taxon>
        <taxon>Sulfurimonadaceae</taxon>
        <taxon>Sulfurimonas</taxon>
    </lineage>
</organism>
<dbReference type="PANTHER" id="PTHR35038:SF8">
    <property type="entry name" value="C-TYPE POLYHEME CYTOCHROME OMCC"/>
    <property type="match status" value="1"/>
</dbReference>
<dbReference type="eggNOG" id="COG3391">
    <property type="taxonomic scope" value="Bacteria"/>
</dbReference>
<evidence type="ECO:0000313" key="5">
    <source>
        <dbReference type="Proteomes" id="UP000006431"/>
    </source>
</evidence>
<keyword evidence="2" id="KW-1133">Transmembrane helix</keyword>
<name>B6BHE9_SULGG</name>
<accession>H1FT26</accession>
<keyword evidence="5" id="KW-1185">Reference proteome</keyword>
<dbReference type="HOGENOM" id="CLU_032391_0_0_7"/>
<dbReference type="PATRIC" id="fig|929558.5.peg.1412"/>
<dbReference type="InterPro" id="IPR051829">
    <property type="entry name" value="Multiheme_Cytochr_ET"/>
</dbReference>
<dbReference type="RefSeq" id="WP_008335147.1">
    <property type="nucleotide sequence ID" value="NZ_AFRZ01000001.1"/>
</dbReference>
<feature type="transmembrane region" description="Helical" evidence="2">
    <location>
        <begin position="133"/>
        <end position="150"/>
    </location>
</feature>
<dbReference type="SUPFAM" id="SSF48695">
    <property type="entry name" value="Multiheme cytochromes"/>
    <property type="match status" value="1"/>
</dbReference>
<sequence length="605" mass="68771">MKNVYMKILIILMFFSGIFQLSIFNLSWEYFRIIQAVHVLSSAFIAIFLLLPYVNLHTYEYMIVRRAKSTSGVILGILLFFIVASGFYLFFVGNPGGDAIGLVSYYIHLFGSFVLLYFLFLHARKKIDFNAKPFVVVALLIGISYPSISYSSEKLTNIQLEDGASRYHNEDWTNSAKCKSCHEDIFNQWADSNHRHITGSNPYYMVMENLAGADMGDEFRQWCMGCHNPSAVTTKQKRSTHRMDMNSMPSSLFEKGSQSLIDELKSHGNSRLEQGVSCVTCHRIKKADSKGNSSYTLDITNRKKYVFEDSNSKVEKWLSEKFINSNPVVHKESYSNKLYKESAYCASCHDEFLPDDSKRSVVSTFKEWEKSPFNNPKDPSKHKSCIDCHMTYLKDGKLAPLKGQSTTGGTVKENIKVHYFSGSNHFLSGLKSKEHEDQSIQLLRTSADIDVDIKNGKVLVGVKNVGAGHHLPTGVSDFRELWLDITVTDKDSKVVFSSGKLKSDGNLDTDARPFMKVFGDENLKPVGLLFWRYKKLISDTRIPAGERRVESYDITDAASLKYPLKVVVKLNFRIYPQWVTNAVQRAFPQLPNPPVVMLKEIQKDF</sequence>
<reference evidence="4 5" key="1">
    <citation type="journal article" date="2012" name="Proc. Natl. Acad. Sci. U.S.A.">
        <title>Genome and physiology of a model Epsilonproteobacterium responsible for sulfide detoxification in marine oxygen depletion zones.</title>
        <authorList>
            <person name="Grote J."/>
            <person name="Schott T."/>
            <person name="Bruckner C.G."/>
            <person name="Glockner F.O."/>
            <person name="Jost G."/>
            <person name="Teeling H."/>
            <person name="Labrenz M."/>
            <person name="Jurgens K."/>
        </authorList>
    </citation>
    <scope>NUCLEOTIDE SEQUENCE [LARGE SCALE GENOMIC DNA]</scope>
    <source>
        <strain evidence="4 5">GD1</strain>
    </source>
</reference>
<dbReference type="Gene3D" id="1.10.1130.10">
    <property type="entry name" value="Flavocytochrome C3, Chain A"/>
    <property type="match status" value="1"/>
</dbReference>
<feature type="transmembrane region" description="Helical" evidence="2">
    <location>
        <begin position="72"/>
        <end position="91"/>
    </location>
</feature>
<dbReference type="OrthoDB" id="9814800at2"/>
<evidence type="ECO:0000313" key="4">
    <source>
        <dbReference type="EMBL" id="EHP29945.1"/>
    </source>
</evidence>
<gene>
    <name evidence="4" type="ORF">SMGD1_1421</name>
</gene>
<dbReference type="AlphaFoldDB" id="B6BHE9"/>
<proteinExistence type="predicted"/>
<evidence type="ECO:0000256" key="1">
    <source>
        <dbReference type="ARBA" id="ARBA00022729"/>
    </source>
</evidence>
<dbReference type="InterPro" id="IPR023155">
    <property type="entry name" value="Cyt_c-552/4"/>
</dbReference>
<accession>B6BHE9</accession>
<feature type="transmembrane region" description="Helical" evidence="2">
    <location>
        <begin position="103"/>
        <end position="121"/>
    </location>
</feature>
<feature type="transmembrane region" description="Helical" evidence="2">
    <location>
        <begin position="7"/>
        <end position="24"/>
    </location>
</feature>
<dbReference type="PANTHER" id="PTHR35038">
    <property type="entry name" value="DISSIMILATORY SULFITE REDUCTASE SIRA"/>
    <property type="match status" value="1"/>
</dbReference>
<comment type="caution">
    <text evidence="4">The sequence shown here is derived from an EMBL/GenBank/DDBJ whole genome shotgun (WGS) entry which is preliminary data.</text>
</comment>
<dbReference type="InterPro" id="IPR036280">
    <property type="entry name" value="Multihaem_cyt_sf"/>
</dbReference>
<dbReference type="STRING" id="929558.SMGD1_1421"/>
<feature type="transmembrane region" description="Helical" evidence="2">
    <location>
        <begin position="30"/>
        <end position="51"/>
    </location>
</feature>
<keyword evidence="2" id="KW-0812">Transmembrane</keyword>